<name>A0ABU1SEY5_9MICO</name>
<keyword evidence="1" id="KW-1133">Transmembrane helix</keyword>
<sequence length="157" mass="17437">MDDFSLWCAAIGAWLLVAGPLYQGAMELREVADDSIDQLSGISRPEQKPSGVSPWWWLLPPVAVALIWRSGQRQRREFVSSLPAGTRKVMFTFQSKAQAWLLVAAGAFLIALKETWHLVHAMHWGLPVYIAIVVVASILSFGHTALRMKDNEPLIAS</sequence>
<evidence type="ECO:0000313" key="3">
    <source>
        <dbReference type="Proteomes" id="UP001259347"/>
    </source>
</evidence>
<keyword evidence="1" id="KW-0472">Membrane</keyword>
<evidence type="ECO:0000313" key="2">
    <source>
        <dbReference type="EMBL" id="MDR6868176.1"/>
    </source>
</evidence>
<evidence type="ECO:0000256" key="1">
    <source>
        <dbReference type="SAM" id="Phobius"/>
    </source>
</evidence>
<dbReference type="RefSeq" id="WP_310021727.1">
    <property type="nucleotide sequence ID" value="NZ_JAVDUM010000012.1"/>
</dbReference>
<accession>A0ABU1SEY5</accession>
<dbReference type="Proteomes" id="UP001259347">
    <property type="component" value="Unassembled WGS sequence"/>
</dbReference>
<evidence type="ECO:0008006" key="4">
    <source>
        <dbReference type="Google" id="ProtNLM"/>
    </source>
</evidence>
<keyword evidence="3" id="KW-1185">Reference proteome</keyword>
<proteinExistence type="predicted"/>
<reference evidence="2 3" key="1">
    <citation type="submission" date="2023-07" db="EMBL/GenBank/DDBJ databases">
        <title>Sorghum-associated microbial communities from plants grown in Nebraska, USA.</title>
        <authorList>
            <person name="Schachtman D."/>
        </authorList>
    </citation>
    <scope>NUCLEOTIDE SEQUENCE [LARGE SCALE GENOMIC DNA]</scope>
    <source>
        <strain evidence="2 3">2980</strain>
    </source>
</reference>
<gene>
    <name evidence="2" type="ORF">J2Y69_002787</name>
</gene>
<feature type="transmembrane region" description="Helical" evidence="1">
    <location>
        <begin position="91"/>
        <end position="112"/>
    </location>
</feature>
<feature type="transmembrane region" description="Helical" evidence="1">
    <location>
        <begin position="124"/>
        <end position="146"/>
    </location>
</feature>
<comment type="caution">
    <text evidence="2">The sequence shown here is derived from an EMBL/GenBank/DDBJ whole genome shotgun (WGS) entry which is preliminary data.</text>
</comment>
<keyword evidence="1" id="KW-0812">Transmembrane</keyword>
<organism evidence="2 3">
    <name type="scientific">Microbacterium resistens</name>
    <dbReference type="NCBI Taxonomy" id="156977"/>
    <lineage>
        <taxon>Bacteria</taxon>
        <taxon>Bacillati</taxon>
        <taxon>Actinomycetota</taxon>
        <taxon>Actinomycetes</taxon>
        <taxon>Micrococcales</taxon>
        <taxon>Microbacteriaceae</taxon>
        <taxon>Microbacterium</taxon>
    </lineage>
</organism>
<protein>
    <recommendedName>
        <fullName evidence="4">DUF1648 domain-containing protein</fullName>
    </recommendedName>
</protein>
<dbReference type="EMBL" id="JAVDUM010000012">
    <property type="protein sequence ID" value="MDR6868176.1"/>
    <property type="molecule type" value="Genomic_DNA"/>
</dbReference>